<dbReference type="Gene3D" id="1.20.120.450">
    <property type="entry name" value="dinb family like domain"/>
    <property type="match status" value="1"/>
</dbReference>
<gene>
    <name evidence="1" type="ORF">RHP51_15610</name>
</gene>
<dbReference type="SUPFAM" id="SSF109854">
    <property type="entry name" value="DinB/YfiT-like putative metalloenzymes"/>
    <property type="match status" value="1"/>
</dbReference>
<protein>
    <submittedName>
        <fullName evidence="1">DUF1569 domain-containing protein</fullName>
    </submittedName>
</protein>
<sequence>MKNIFDLKETNIIIDRINKLDAYAKPQWGKMSVDQMLAHCNVTYEMIYDNIHPKPNRFKIWMLKAIIKPYVVGEKPYKKNSRTAPEFIISDAKEFDLEKERLIEYIKKTQSLGPAYFGNKPSYFFGKLTASEWNNLFYKHLDHHLSQFGV</sequence>
<dbReference type="InterPro" id="IPR034660">
    <property type="entry name" value="DinB/YfiT-like"/>
</dbReference>
<accession>A0ABY9XRR6</accession>
<dbReference type="Proteomes" id="UP001302806">
    <property type="component" value="Chromosome"/>
</dbReference>
<evidence type="ECO:0000313" key="1">
    <source>
        <dbReference type="EMBL" id="WNH08525.1"/>
    </source>
</evidence>
<dbReference type="Pfam" id="PF07606">
    <property type="entry name" value="DUF1569"/>
    <property type="match status" value="1"/>
</dbReference>
<dbReference type="InterPro" id="IPR011463">
    <property type="entry name" value="DUF1569"/>
</dbReference>
<dbReference type="EMBL" id="CP134537">
    <property type="protein sequence ID" value="WNH08525.1"/>
    <property type="molecule type" value="Genomic_DNA"/>
</dbReference>
<evidence type="ECO:0000313" key="2">
    <source>
        <dbReference type="Proteomes" id="UP001302806"/>
    </source>
</evidence>
<organism evidence="1 2">
    <name type="scientific">Thalassobellus suaedae</name>
    <dbReference type="NCBI Taxonomy" id="3074124"/>
    <lineage>
        <taxon>Bacteria</taxon>
        <taxon>Pseudomonadati</taxon>
        <taxon>Bacteroidota</taxon>
        <taxon>Flavobacteriia</taxon>
        <taxon>Flavobacteriales</taxon>
        <taxon>Flavobacteriaceae</taxon>
        <taxon>Thalassobellus</taxon>
    </lineage>
</organism>
<dbReference type="RefSeq" id="WP_415865177.1">
    <property type="nucleotide sequence ID" value="NZ_CP134537.1"/>
</dbReference>
<reference evidence="1 2" key="1">
    <citation type="submission" date="2023-09" db="EMBL/GenBank/DDBJ databases">
        <title>Thalassobella suaedae gen. nov., sp. nov., a marine bacterium of the family Flavobacteriaceae isolated from a halophyte Suaeda japonica.</title>
        <authorList>
            <person name="Lee S.Y."/>
            <person name="Hwang C.Y."/>
        </authorList>
    </citation>
    <scope>NUCLEOTIDE SEQUENCE [LARGE SCALE GENOMIC DNA]</scope>
    <source>
        <strain evidence="1 2">HL-DH14</strain>
    </source>
</reference>
<proteinExistence type="predicted"/>
<name>A0ABY9XRR6_9FLAO</name>